<organism evidence="1 2">
    <name type="scientific">Vigna unguiculata</name>
    <name type="common">Cowpea</name>
    <dbReference type="NCBI Taxonomy" id="3917"/>
    <lineage>
        <taxon>Eukaryota</taxon>
        <taxon>Viridiplantae</taxon>
        <taxon>Streptophyta</taxon>
        <taxon>Embryophyta</taxon>
        <taxon>Tracheophyta</taxon>
        <taxon>Spermatophyta</taxon>
        <taxon>Magnoliopsida</taxon>
        <taxon>eudicotyledons</taxon>
        <taxon>Gunneridae</taxon>
        <taxon>Pentapetalae</taxon>
        <taxon>rosids</taxon>
        <taxon>fabids</taxon>
        <taxon>Fabales</taxon>
        <taxon>Fabaceae</taxon>
        <taxon>Papilionoideae</taxon>
        <taxon>50 kb inversion clade</taxon>
        <taxon>NPAAA clade</taxon>
        <taxon>indigoferoid/millettioid clade</taxon>
        <taxon>Phaseoleae</taxon>
        <taxon>Vigna</taxon>
    </lineage>
</organism>
<reference evidence="1 2" key="1">
    <citation type="submission" date="2019-04" db="EMBL/GenBank/DDBJ databases">
        <title>An improved genome assembly and genetic linkage map for asparagus bean, Vigna unguiculata ssp. sesquipedialis.</title>
        <authorList>
            <person name="Xia Q."/>
            <person name="Zhang R."/>
            <person name="Dong Y."/>
        </authorList>
    </citation>
    <scope>NUCLEOTIDE SEQUENCE [LARGE SCALE GENOMIC DNA]</scope>
    <source>
        <tissue evidence="1">Leaf</tissue>
    </source>
</reference>
<dbReference type="EMBL" id="CP039346">
    <property type="protein sequence ID" value="QCD83545.1"/>
    <property type="molecule type" value="Genomic_DNA"/>
</dbReference>
<dbReference type="AlphaFoldDB" id="A0A4D6L509"/>
<sequence length="86" mass="9356">MTVGEWSMGSAKAAKLLASKDEGYRTARRLLMAAEVLAMAIGQVAMATEQVATAMKGVAMATERLATTTRPRFAFQFFPLLNSRTR</sequence>
<accession>A0A4D6L509</accession>
<protein>
    <submittedName>
        <fullName evidence="1">Uncharacterized protein</fullName>
    </submittedName>
</protein>
<proteinExistence type="predicted"/>
<gene>
    <name evidence="1" type="ORF">DEO72_LG2g3891</name>
</gene>
<evidence type="ECO:0000313" key="1">
    <source>
        <dbReference type="EMBL" id="QCD83545.1"/>
    </source>
</evidence>
<name>A0A4D6L509_VIGUN</name>
<evidence type="ECO:0000313" key="2">
    <source>
        <dbReference type="Proteomes" id="UP000501690"/>
    </source>
</evidence>
<keyword evidence="2" id="KW-1185">Reference proteome</keyword>
<dbReference type="Proteomes" id="UP000501690">
    <property type="component" value="Linkage Group LG2"/>
</dbReference>